<dbReference type="Gene3D" id="3.40.50.720">
    <property type="entry name" value="NAD(P)-binding Rossmann-like Domain"/>
    <property type="match status" value="1"/>
</dbReference>
<proteinExistence type="inferred from homology"/>
<reference evidence="4" key="2">
    <citation type="submission" date="2020-09" db="EMBL/GenBank/DDBJ databases">
        <authorList>
            <person name="Sun Q."/>
            <person name="Zhou Y."/>
        </authorList>
    </citation>
    <scope>NUCLEOTIDE SEQUENCE</scope>
    <source>
        <strain evidence="4">CGMCC 1.15425</strain>
    </source>
</reference>
<protein>
    <submittedName>
        <fullName evidence="4">Epimerase</fullName>
    </submittedName>
</protein>
<evidence type="ECO:0000313" key="4">
    <source>
        <dbReference type="EMBL" id="GGG57784.1"/>
    </source>
</evidence>
<feature type="domain" description="NAD-dependent epimerase/dehydratase" evidence="2">
    <location>
        <begin position="3"/>
        <end position="224"/>
    </location>
</feature>
<dbReference type="EMBL" id="BMIY01000005">
    <property type="protein sequence ID" value="GGG57784.1"/>
    <property type="molecule type" value="Genomic_DNA"/>
</dbReference>
<dbReference type="InterPro" id="IPR001509">
    <property type="entry name" value="Epimerase_deHydtase"/>
</dbReference>
<evidence type="ECO:0000313" key="5">
    <source>
        <dbReference type="Proteomes" id="UP000627715"/>
    </source>
</evidence>
<accession>A0A917LU10</accession>
<evidence type="ECO:0000256" key="1">
    <source>
        <dbReference type="ARBA" id="ARBA00009353"/>
    </source>
</evidence>
<gene>
    <name evidence="4" type="ORF">GCM10011403_13840</name>
</gene>
<organism evidence="4 5">
    <name type="scientific">Pseudohongiella nitratireducens</name>
    <dbReference type="NCBI Taxonomy" id="1768907"/>
    <lineage>
        <taxon>Bacteria</taxon>
        <taxon>Pseudomonadati</taxon>
        <taxon>Pseudomonadota</taxon>
        <taxon>Gammaproteobacteria</taxon>
        <taxon>Pseudomonadales</taxon>
        <taxon>Pseudohongiellaceae</taxon>
        <taxon>Pseudohongiella</taxon>
    </lineage>
</organism>
<comment type="caution">
    <text evidence="4">The sequence shown here is derived from an EMBL/GenBank/DDBJ whole genome shotgun (WGS) entry which is preliminary data.</text>
</comment>
<dbReference type="PANTHER" id="PTHR11092">
    <property type="entry name" value="SUGAR NUCLEOTIDE EPIMERASE RELATED"/>
    <property type="match status" value="1"/>
</dbReference>
<evidence type="ECO:0000259" key="2">
    <source>
        <dbReference type="Pfam" id="PF01370"/>
    </source>
</evidence>
<dbReference type="InterPro" id="IPR013549">
    <property type="entry name" value="DUF1731"/>
</dbReference>
<feature type="domain" description="DUF1731" evidence="3">
    <location>
        <begin position="257"/>
        <end position="297"/>
    </location>
</feature>
<dbReference type="RefSeq" id="WP_068813169.1">
    <property type="nucleotide sequence ID" value="NZ_BMIY01000005.1"/>
</dbReference>
<dbReference type="InterPro" id="IPR036291">
    <property type="entry name" value="NAD(P)-bd_dom_sf"/>
</dbReference>
<sequence>MHILITGGTGFIGSALVRLFLNQGHRLTLYVRDYAAARLKLGPEPDLVRHLDEISNTARIDAIINLAGEGIANERWTRQRKQVLLESRIQPTRDLVQLVARLEHRPAVWLNSSAIGYYGTQLPGAESPLTEADSGQPEYTHDLCRRWEAEARKAEVHGIRVCLVRTGIVLGNGGMLAQLLPMYRMWLGGRIGSGRQMMSWIQLQDLLAVFQHLLNSPSSQGVYNAVAPEPVTQATFSATLASLLRRPALMNLRASWVRAMFGEMGDRLLLQGQHVKPARLQAESFVYNYPDVRSALQVSLCDFGLN</sequence>
<reference evidence="4" key="1">
    <citation type="journal article" date="2014" name="Int. J. Syst. Evol. Microbiol.">
        <title>Complete genome sequence of Corynebacterium casei LMG S-19264T (=DSM 44701T), isolated from a smear-ripened cheese.</title>
        <authorList>
            <consortium name="US DOE Joint Genome Institute (JGI-PGF)"/>
            <person name="Walter F."/>
            <person name="Albersmeier A."/>
            <person name="Kalinowski J."/>
            <person name="Ruckert C."/>
        </authorList>
    </citation>
    <scope>NUCLEOTIDE SEQUENCE</scope>
    <source>
        <strain evidence="4">CGMCC 1.15425</strain>
    </source>
</reference>
<keyword evidence="5" id="KW-1185">Reference proteome</keyword>
<dbReference type="AlphaFoldDB" id="A0A917LU10"/>
<dbReference type="SUPFAM" id="SSF51735">
    <property type="entry name" value="NAD(P)-binding Rossmann-fold domains"/>
    <property type="match status" value="1"/>
</dbReference>
<dbReference type="InterPro" id="IPR010099">
    <property type="entry name" value="SDR39U1"/>
</dbReference>
<dbReference type="PANTHER" id="PTHR11092:SF0">
    <property type="entry name" value="EPIMERASE FAMILY PROTEIN SDR39U1"/>
    <property type="match status" value="1"/>
</dbReference>
<dbReference type="OrthoDB" id="9801773at2"/>
<dbReference type="Pfam" id="PF01370">
    <property type="entry name" value="Epimerase"/>
    <property type="match status" value="1"/>
</dbReference>
<dbReference type="NCBIfam" id="TIGR01777">
    <property type="entry name" value="yfcH"/>
    <property type="match status" value="1"/>
</dbReference>
<evidence type="ECO:0000259" key="3">
    <source>
        <dbReference type="Pfam" id="PF08338"/>
    </source>
</evidence>
<name>A0A917LU10_9GAMM</name>
<dbReference type="Pfam" id="PF08338">
    <property type="entry name" value="DUF1731"/>
    <property type="match status" value="1"/>
</dbReference>
<comment type="similarity">
    <text evidence="1">Belongs to the NAD(P)-dependent epimerase/dehydratase family. SDR39U1 subfamily.</text>
</comment>
<dbReference type="Proteomes" id="UP000627715">
    <property type="component" value="Unassembled WGS sequence"/>
</dbReference>